<accession>A0AB34L1H2</accession>
<protein>
    <recommendedName>
        <fullName evidence="1">BTB domain-containing protein</fullName>
    </recommendedName>
</protein>
<dbReference type="RefSeq" id="XP_069232525.1">
    <property type="nucleotide sequence ID" value="XM_069370345.1"/>
</dbReference>
<evidence type="ECO:0000259" key="1">
    <source>
        <dbReference type="PROSITE" id="PS50097"/>
    </source>
</evidence>
<name>A0AB34L1H2_9PEZI</name>
<dbReference type="EMBL" id="JAAQHG020000004">
    <property type="protein sequence ID" value="KAL1589420.1"/>
    <property type="molecule type" value="Genomic_DNA"/>
</dbReference>
<keyword evidence="3" id="KW-1185">Reference proteome</keyword>
<comment type="caution">
    <text evidence="2">The sequence shown here is derived from an EMBL/GenBank/DDBJ whole genome shotgun (WGS) entry which is preliminary data.</text>
</comment>
<organism evidence="2 3">
    <name type="scientific">Cladosporium halotolerans</name>
    <dbReference type="NCBI Taxonomy" id="1052096"/>
    <lineage>
        <taxon>Eukaryota</taxon>
        <taxon>Fungi</taxon>
        <taxon>Dikarya</taxon>
        <taxon>Ascomycota</taxon>
        <taxon>Pezizomycotina</taxon>
        <taxon>Dothideomycetes</taxon>
        <taxon>Dothideomycetidae</taxon>
        <taxon>Cladosporiales</taxon>
        <taxon>Cladosporiaceae</taxon>
        <taxon>Cladosporium</taxon>
    </lineage>
</organism>
<gene>
    <name evidence="2" type="ORF">WHR41_01739</name>
</gene>
<dbReference type="AlphaFoldDB" id="A0AB34L1H2"/>
<sequence length="408" mass="45230">MNHTSSSNGAGNHPAAHSYYTVGNLTSTDIGEDIFYDSCIDLLLEGRFPVSEVEDLDVHPEGDVIIVCTANGKETRIRVLAAIITLASPVFKAMLSPNFKEGTTLREESVVVVPLPDDDPAAMTMILRAMHMQYPNKQQPNPTEHMLEVAGLCDKYCCADAIWPITNYMLEWSHEGLWCRYHNLNITTMDSEPRTGNLLIAAAVLKNAVVARNIGETLLTRCVEKSSYPQTVKGQALISMLGTDIFHQLETLRVDLLAQLREAVERELAKILTFNTSDCGCINCRQINGLALTGEFLQQVANRSLWPTVEINSGGLDSVINVLTKFEPSFPNSQLSDSGSNNYKCESQLTWERICANLRRVGTIATQKIDSLTYSTIVDEEGLLVGFTMAGQSTLIWPHEHNVEDSYW</sequence>
<dbReference type="InterPro" id="IPR000210">
    <property type="entry name" value="BTB/POZ_dom"/>
</dbReference>
<evidence type="ECO:0000313" key="3">
    <source>
        <dbReference type="Proteomes" id="UP000803884"/>
    </source>
</evidence>
<dbReference type="InterPro" id="IPR011333">
    <property type="entry name" value="SKP1/BTB/POZ_sf"/>
</dbReference>
<reference evidence="2 3" key="1">
    <citation type="journal article" date="2020" name="Microbiol. Resour. Announc.">
        <title>Draft Genome Sequence of a Cladosporium Species Isolated from the Mesophotic Ascidian Didemnum maculosum.</title>
        <authorList>
            <person name="Gioti A."/>
            <person name="Siaperas R."/>
            <person name="Nikolaivits E."/>
            <person name="Le Goff G."/>
            <person name="Ouazzani J."/>
            <person name="Kotoulas G."/>
            <person name="Topakas E."/>
        </authorList>
    </citation>
    <scope>NUCLEOTIDE SEQUENCE [LARGE SCALE GENOMIC DNA]</scope>
    <source>
        <strain evidence="2 3">TM138-S3</strain>
    </source>
</reference>
<dbReference type="PROSITE" id="PS50097">
    <property type="entry name" value="BTB"/>
    <property type="match status" value="1"/>
</dbReference>
<dbReference type="Pfam" id="PF00651">
    <property type="entry name" value="BTB"/>
    <property type="match status" value="1"/>
</dbReference>
<dbReference type="Proteomes" id="UP000803884">
    <property type="component" value="Unassembled WGS sequence"/>
</dbReference>
<dbReference type="Gene3D" id="3.30.710.10">
    <property type="entry name" value="Potassium Channel Kv1.1, Chain A"/>
    <property type="match status" value="1"/>
</dbReference>
<dbReference type="GeneID" id="96003183"/>
<evidence type="ECO:0000313" key="2">
    <source>
        <dbReference type="EMBL" id="KAL1589420.1"/>
    </source>
</evidence>
<proteinExistence type="predicted"/>
<dbReference type="CDD" id="cd18186">
    <property type="entry name" value="BTB_POZ_ZBTB_KLHL-like"/>
    <property type="match status" value="1"/>
</dbReference>
<dbReference type="SUPFAM" id="SSF54695">
    <property type="entry name" value="POZ domain"/>
    <property type="match status" value="1"/>
</dbReference>
<feature type="domain" description="BTB" evidence="1">
    <location>
        <begin position="62"/>
        <end position="131"/>
    </location>
</feature>